<comment type="caution">
    <text evidence="5">The sequence shown here is derived from an EMBL/GenBank/DDBJ whole genome shotgun (WGS) entry which is preliminary data.</text>
</comment>
<keyword evidence="6" id="KW-1185">Reference proteome</keyword>
<organism evidence="5 6">
    <name type="scientific">Goodea atripinnis</name>
    <dbReference type="NCBI Taxonomy" id="208336"/>
    <lineage>
        <taxon>Eukaryota</taxon>
        <taxon>Metazoa</taxon>
        <taxon>Chordata</taxon>
        <taxon>Craniata</taxon>
        <taxon>Vertebrata</taxon>
        <taxon>Euteleostomi</taxon>
        <taxon>Actinopterygii</taxon>
        <taxon>Neopterygii</taxon>
        <taxon>Teleostei</taxon>
        <taxon>Neoteleostei</taxon>
        <taxon>Acanthomorphata</taxon>
        <taxon>Ovalentaria</taxon>
        <taxon>Atherinomorphae</taxon>
        <taxon>Cyprinodontiformes</taxon>
        <taxon>Goodeidae</taxon>
        <taxon>Goodea</taxon>
    </lineage>
</organism>
<dbReference type="PROSITE" id="PS51233">
    <property type="entry name" value="VWFD"/>
    <property type="match status" value="2"/>
</dbReference>
<dbReference type="SMART" id="SM00216">
    <property type="entry name" value="VWD"/>
    <property type="match status" value="2"/>
</dbReference>
<feature type="domain" description="VWFD" evidence="4">
    <location>
        <begin position="233"/>
        <end position="407"/>
    </location>
</feature>
<dbReference type="PANTHER" id="PTHR46698">
    <property type="entry name" value="CROSSVEINLESS 2"/>
    <property type="match status" value="1"/>
</dbReference>
<keyword evidence="3" id="KW-0732">Signal</keyword>
<dbReference type="Pfam" id="PF12714">
    <property type="entry name" value="TILa"/>
    <property type="match status" value="1"/>
</dbReference>
<evidence type="ECO:0000256" key="2">
    <source>
        <dbReference type="ARBA" id="ARBA00022525"/>
    </source>
</evidence>
<dbReference type="EMBL" id="JAHRIO010000054">
    <property type="protein sequence ID" value="MEQ2157422.1"/>
    <property type="molecule type" value="Genomic_DNA"/>
</dbReference>
<name>A0ABV0MH20_9TELE</name>
<evidence type="ECO:0000256" key="3">
    <source>
        <dbReference type="ARBA" id="ARBA00022729"/>
    </source>
</evidence>
<gene>
    <name evidence="5" type="ORF">GOODEAATRI_001701</name>
</gene>
<dbReference type="Proteomes" id="UP001476798">
    <property type="component" value="Unassembled WGS sequence"/>
</dbReference>
<dbReference type="PANTHER" id="PTHR46698:SF7">
    <property type="entry name" value="VWFD DOMAIN-CONTAINING PROTEIN"/>
    <property type="match status" value="1"/>
</dbReference>
<evidence type="ECO:0000313" key="6">
    <source>
        <dbReference type="Proteomes" id="UP001476798"/>
    </source>
</evidence>
<evidence type="ECO:0000313" key="5">
    <source>
        <dbReference type="EMBL" id="MEQ2157422.1"/>
    </source>
</evidence>
<dbReference type="Pfam" id="PF00094">
    <property type="entry name" value="VWD"/>
    <property type="match status" value="2"/>
</dbReference>
<comment type="subcellular location">
    <subcellularLocation>
        <location evidence="1">Secreted</location>
    </subcellularLocation>
</comment>
<reference evidence="5 6" key="1">
    <citation type="submission" date="2021-06" db="EMBL/GenBank/DDBJ databases">
        <authorList>
            <person name="Palmer J.M."/>
        </authorList>
    </citation>
    <scope>NUCLEOTIDE SEQUENCE [LARGE SCALE GENOMIC DNA]</scope>
    <source>
        <strain evidence="5 6">GA_2019</strain>
        <tissue evidence="5">Muscle</tissue>
    </source>
</reference>
<dbReference type="InterPro" id="IPR001846">
    <property type="entry name" value="VWF_type-D"/>
</dbReference>
<evidence type="ECO:0000259" key="4">
    <source>
        <dbReference type="PROSITE" id="PS51233"/>
    </source>
</evidence>
<keyword evidence="2" id="KW-0964">Secreted</keyword>
<accession>A0ABV0MH20</accession>
<dbReference type="InterPro" id="IPR052424">
    <property type="entry name" value="Kielin_Chordin-BMP_Reg"/>
</dbReference>
<feature type="non-terminal residue" evidence="5">
    <location>
        <position position="1"/>
    </location>
</feature>
<sequence>ACECDQGYLLSGEACVPVRECGCSYDGQYYKKGEVFYPEDKCMEKCTCGENGAGTGVYVLAKVCDDDKGQLTPFTVTQGNEKYGNGKVAVNELLNLPLSLDEGRMMVTQEGRNIVIQTTFGLRVLYDTVYYVEVVVPSTYQDRMCGLCGNYNNKGSDDFKLPGGNQANGIDDFGKAWVVDLPGYVGQAVVDKDCSSKCECQASGLVTCEKLSCTNGEVCDVRDGVRGCHVIQGHCDVSPLGELSSFDGMSGTIGAQGAFELASLCDETSKQWFRVVADMRSCGKKAPFAVNTLYVFFKDATVAVNSAHVTWVNGRKVSLPSKVTNELSVQILNRSVVIARTSAVRVTFSISQKVTVSVDGNLSGKNCGACGNYNNNSKDDMKTADGKITSDFSAVIGSWSVEDFSRW</sequence>
<dbReference type="InterPro" id="IPR025615">
    <property type="entry name" value="TILa_dom"/>
</dbReference>
<protein>
    <recommendedName>
        <fullName evidence="4">VWFD domain-containing protein</fullName>
    </recommendedName>
</protein>
<feature type="domain" description="VWFD" evidence="4">
    <location>
        <begin position="1"/>
        <end position="195"/>
    </location>
</feature>
<proteinExistence type="predicted"/>
<evidence type="ECO:0000256" key="1">
    <source>
        <dbReference type="ARBA" id="ARBA00004613"/>
    </source>
</evidence>